<sequence length="121" mass="13642">MSRYCAGTRMFRLLLYISVYSSVKFLFSVLCVVVEYLSSSVFSCCVRVPYCLVKDEYSFGRVVNDASGIGSVCSGCWYVSLEVSNVKGMKGIEEIVSLKVTVSFFSYSYSNYICCFFLDIK</sequence>
<evidence type="ECO:0000313" key="2">
    <source>
        <dbReference type="EMBL" id="KKP77137.1"/>
    </source>
</evidence>
<evidence type="ECO:0000313" key="3">
    <source>
        <dbReference type="Proteomes" id="UP000034816"/>
    </source>
</evidence>
<feature type="transmembrane region" description="Helical" evidence="1">
    <location>
        <begin position="12"/>
        <end position="37"/>
    </location>
</feature>
<keyword evidence="1" id="KW-1133">Transmembrane helix</keyword>
<accession>A0A0G0FCB5</accession>
<organism evidence="2 3">
    <name type="scientific">candidate division WS6 bacterium GW2011_GWF1_35_23</name>
    <dbReference type="NCBI Taxonomy" id="1619097"/>
    <lineage>
        <taxon>Bacteria</taxon>
        <taxon>Candidatus Dojkabacteria</taxon>
    </lineage>
</organism>
<keyword evidence="1" id="KW-0812">Transmembrane</keyword>
<keyword evidence="1" id="KW-0472">Membrane</keyword>
<evidence type="ECO:0000256" key="1">
    <source>
        <dbReference type="SAM" id="Phobius"/>
    </source>
</evidence>
<protein>
    <submittedName>
        <fullName evidence="2">Uncharacterized protein</fullName>
    </submittedName>
</protein>
<comment type="caution">
    <text evidence="2">The sequence shown here is derived from an EMBL/GenBank/DDBJ whole genome shotgun (WGS) entry which is preliminary data.</text>
</comment>
<reference evidence="2 3" key="1">
    <citation type="journal article" date="2015" name="Nature">
        <title>rRNA introns, odd ribosomes, and small enigmatic genomes across a large radiation of phyla.</title>
        <authorList>
            <person name="Brown C.T."/>
            <person name="Hug L.A."/>
            <person name="Thomas B.C."/>
            <person name="Sharon I."/>
            <person name="Castelle C.J."/>
            <person name="Singh A."/>
            <person name="Wilkins M.J."/>
            <person name="Williams K.H."/>
            <person name="Banfield J.F."/>
        </authorList>
    </citation>
    <scope>NUCLEOTIDE SEQUENCE [LARGE SCALE GENOMIC DNA]</scope>
</reference>
<dbReference type="EMBL" id="LBQH01000023">
    <property type="protein sequence ID" value="KKP77137.1"/>
    <property type="molecule type" value="Genomic_DNA"/>
</dbReference>
<proteinExistence type="predicted"/>
<gene>
    <name evidence="2" type="ORF">UR73_C0023G0005</name>
</gene>
<name>A0A0G0FCB5_9BACT</name>
<dbReference type="Proteomes" id="UP000034816">
    <property type="component" value="Unassembled WGS sequence"/>
</dbReference>
<dbReference type="AlphaFoldDB" id="A0A0G0FCB5"/>